<evidence type="ECO:0000259" key="5">
    <source>
        <dbReference type="SMART" id="SM00644"/>
    </source>
</evidence>
<comment type="similarity">
    <text evidence="1">Belongs to the N-acetylmuramoyl-L-alanine amidase 2 family.</text>
</comment>
<gene>
    <name evidence="7" type="ORF">GEV33_002390</name>
</gene>
<name>A0A8J6LIW6_TENMO</name>
<dbReference type="GO" id="GO:0008270">
    <property type="term" value="F:zinc ion binding"/>
    <property type="evidence" value="ECO:0007669"/>
    <property type="project" value="InterPro"/>
</dbReference>
<dbReference type="Pfam" id="PF01510">
    <property type="entry name" value="Amidase_2"/>
    <property type="match status" value="1"/>
</dbReference>
<comment type="function">
    <text evidence="4">Peptidoglycan-recognition protein probably involved in innate immunity by binding to peptidoglycans (PGN) of bacteria and activating the prophenoloxidase (proPO) cascade immune response. Binds to 1,3-beta-D-glucan and PGN.</text>
</comment>
<dbReference type="Gene3D" id="3.40.80.10">
    <property type="entry name" value="Peptidoglycan recognition protein-like"/>
    <property type="match status" value="1"/>
</dbReference>
<sequence>MESDATRLSAVCKVNNCGNVNKDGTIEMINQCRKSLDNCSLGDDCSLYEDRISAESTLDRFDEGKMVLESENVCMTNKIVGKNNNDMVIFDNIINKKPNHYKNIQIYQSQNVHIGDVTHINGPIYINQLTPMINQTITINTNTRSNPFPIVDRRTWLAQPPLDPKDVKYFSSPRKFVIICHSASEEAYTQTDNNLLVRLIQQFHIESRKWNDIAYNFLVGADCSIYEGRGWDIIGAHTLDYNSISIGICFIGCYMNKLPPPGVLKMAQEFIRYGVKIGAIAEDYVLLGHCQCRSSENPGRKLFEEIQKWDRWDGSISVGNPSPLKIQHS</sequence>
<dbReference type="InterPro" id="IPR036505">
    <property type="entry name" value="Amidase/PGRP_sf"/>
</dbReference>
<evidence type="ECO:0000256" key="1">
    <source>
        <dbReference type="ARBA" id="ARBA00007553"/>
    </source>
</evidence>
<dbReference type="EMBL" id="JABDTM020011990">
    <property type="protein sequence ID" value="KAH0820402.1"/>
    <property type="molecule type" value="Genomic_DNA"/>
</dbReference>
<evidence type="ECO:0008006" key="9">
    <source>
        <dbReference type="Google" id="ProtNLM"/>
    </source>
</evidence>
<dbReference type="SMART" id="SM00701">
    <property type="entry name" value="PGRP"/>
    <property type="match status" value="1"/>
</dbReference>
<dbReference type="CDD" id="cd06583">
    <property type="entry name" value="PGRP"/>
    <property type="match status" value="1"/>
</dbReference>
<evidence type="ECO:0000256" key="4">
    <source>
        <dbReference type="ARBA" id="ARBA00057187"/>
    </source>
</evidence>
<feature type="domain" description="N-acetylmuramoyl-L-alanine amidase" evidence="5">
    <location>
        <begin position="162"/>
        <end position="299"/>
    </location>
</feature>
<dbReference type="Proteomes" id="UP000719412">
    <property type="component" value="Unassembled WGS sequence"/>
</dbReference>
<evidence type="ECO:0000256" key="2">
    <source>
        <dbReference type="ARBA" id="ARBA00022588"/>
    </source>
</evidence>
<evidence type="ECO:0000256" key="3">
    <source>
        <dbReference type="ARBA" id="ARBA00022859"/>
    </source>
</evidence>
<feature type="domain" description="Peptidoglycan recognition protein family" evidence="6">
    <location>
        <begin position="148"/>
        <end position="293"/>
    </location>
</feature>
<dbReference type="InterPro" id="IPR002502">
    <property type="entry name" value="Amidase_domain"/>
</dbReference>
<dbReference type="GO" id="GO:0008745">
    <property type="term" value="F:N-acetylmuramoyl-L-alanine amidase activity"/>
    <property type="evidence" value="ECO:0007669"/>
    <property type="project" value="InterPro"/>
</dbReference>
<dbReference type="GO" id="GO:0045087">
    <property type="term" value="P:innate immune response"/>
    <property type="evidence" value="ECO:0007669"/>
    <property type="project" value="UniProtKB-KW"/>
</dbReference>
<dbReference type="FunFam" id="3.40.80.10:FF:000001">
    <property type="entry name" value="Peptidoglycan recognition protein 1"/>
    <property type="match status" value="1"/>
</dbReference>
<dbReference type="InterPro" id="IPR006619">
    <property type="entry name" value="PGRP_domain_met/bac"/>
</dbReference>
<dbReference type="InterPro" id="IPR015510">
    <property type="entry name" value="PGRP"/>
</dbReference>
<organism evidence="7 8">
    <name type="scientific">Tenebrio molitor</name>
    <name type="common">Yellow mealworm beetle</name>
    <dbReference type="NCBI Taxonomy" id="7067"/>
    <lineage>
        <taxon>Eukaryota</taxon>
        <taxon>Metazoa</taxon>
        <taxon>Ecdysozoa</taxon>
        <taxon>Arthropoda</taxon>
        <taxon>Hexapoda</taxon>
        <taxon>Insecta</taxon>
        <taxon>Pterygota</taxon>
        <taxon>Neoptera</taxon>
        <taxon>Endopterygota</taxon>
        <taxon>Coleoptera</taxon>
        <taxon>Polyphaga</taxon>
        <taxon>Cucujiformia</taxon>
        <taxon>Tenebrionidae</taxon>
        <taxon>Tenebrio</taxon>
    </lineage>
</organism>
<comment type="caution">
    <text evidence="7">The sequence shown here is derived from an EMBL/GenBank/DDBJ whole genome shotgun (WGS) entry which is preliminary data.</text>
</comment>
<evidence type="ECO:0000259" key="6">
    <source>
        <dbReference type="SMART" id="SM00701"/>
    </source>
</evidence>
<evidence type="ECO:0000313" key="8">
    <source>
        <dbReference type="Proteomes" id="UP000719412"/>
    </source>
</evidence>
<keyword evidence="8" id="KW-1185">Reference proteome</keyword>
<dbReference type="PANTHER" id="PTHR11022">
    <property type="entry name" value="PEPTIDOGLYCAN RECOGNITION PROTEIN"/>
    <property type="match status" value="1"/>
</dbReference>
<evidence type="ECO:0000313" key="7">
    <source>
        <dbReference type="EMBL" id="KAH0820402.1"/>
    </source>
</evidence>
<proteinExistence type="inferred from homology"/>
<reference evidence="7" key="2">
    <citation type="submission" date="2021-08" db="EMBL/GenBank/DDBJ databases">
        <authorList>
            <person name="Eriksson T."/>
        </authorList>
    </citation>
    <scope>NUCLEOTIDE SEQUENCE</scope>
    <source>
        <strain evidence="7">Stoneville</strain>
        <tissue evidence="7">Whole head</tissue>
    </source>
</reference>
<keyword evidence="3" id="KW-0391">Immunity</keyword>
<dbReference type="SUPFAM" id="SSF55846">
    <property type="entry name" value="N-acetylmuramoyl-L-alanine amidase-like"/>
    <property type="match status" value="1"/>
</dbReference>
<accession>A0A8J6LIW6</accession>
<keyword evidence="2" id="KW-0399">Innate immunity</keyword>
<dbReference type="SMART" id="SM00644">
    <property type="entry name" value="Ami_2"/>
    <property type="match status" value="1"/>
</dbReference>
<dbReference type="PANTHER" id="PTHR11022:SF41">
    <property type="entry name" value="PEPTIDOGLYCAN-RECOGNITION PROTEIN LC-RELATED"/>
    <property type="match status" value="1"/>
</dbReference>
<dbReference type="GO" id="GO:0009253">
    <property type="term" value="P:peptidoglycan catabolic process"/>
    <property type="evidence" value="ECO:0007669"/>
    <property type="project" value="InterPro"/>
</dbReference>
<reference evidence="7" key="1">
    <citation type="journal article" date="2020" name="J Insects Food Feed">
        <title>The yellow mealworm (Tenebrio molitor) genome: a resource for the emerging insects as food and feed industry.</title>
        <authorList>
            <person name="Eriksson T."/>
            <person name="Andere A."/>
            <person name="Kelstrup H."/>
            <person name="Emery V."/>
            <person name="Picard C."/>
        </authorList>
    </citation>
    <scope>NUCLEOTIDE SEQUENCE</scope>
    <source>
        <strain evidence="7">Stoneville</strain>
        <tissue evidence="7">Whole head</tissue>
    </source>
</reference>
<dbReference type="AlphaFoldDB" id="A0A8J6LIW6"/>
<protein>
    <recommendedName>
        <fullName evidence="9">Peptidoglycan recognition protein LE</fullName>
    </recommendedName>
</protein>